<evidence type="ECO:0000313" key="2">
    <source>
        <dbReference type="Proteomes" id="UP000179786"/>
    </source>
</evidence>
<dbReference type="Proteomes" id="UP000179786">
    <property type="component" value="Unassembled WGS sequence"/>
</dbReference>
<reference evidence="1 2" key="1">
    <citation type="submission" date="2016-09" db="EMBL/GenBank/DDBJ databases">
        <title>Pseudoalteromonas amylolytica sp. nov., isolated from the surface seawater.</title>
        <authorList>
            <person name="Wu Y.-H."/>
            <person name="Cheng H."/>
            <person name="Jin X.-B."/>
            <person name="Wang C.-S."/>
            <person name="Xu X.-W."/>
        </authorList>
    </citation>
    <scope>NUCLEOTIDE SEQUENCE [LARGE SCALE GENOMIC DNA]</scope>
    <source>
        <strain evidence="1 2">JW1</strain>
    </source>
</reference>
<organism evidence="1 2">
    <name type="scientific">Pseudoalteromonas amylolytica</name>
    <dbReference type="NCBI Taxonomy" id="1859457"/>
    <lineage>
        <taxon>Bacteria</taxon>
        <taxon>Pseudomonadati</taxon>
        <taxon>Pseudomonadota</taxon>
        <taxon>Gammaproteobacteria</taxon>
        <taxon>Alteromonadales</taxon>
        <taxon>Pseudoalteromonadaceae</taxon>
        <taxon>Pseudoalteromonas</taxon>
    </lineage>
</organism>
<accession>A0A1S1MVY1</accession>
<dbReference type="OrthoDB" id="6297086at2"/>
<keyword evidence="2" id="KW-1185">Reference proteome</keyword>
<dbReference type="AlphaFoldDB" id="A0A1S1MVY1"/>
<evidence type="ECO:0000313" key="1">
    <source>
        <dbReference type="EMBL" id="OHU91058.1"/>
    </source>
</evidence>
<dbReference type="RefSeq" id="WP_070984585.1">
    <property type="nucleotide sequence ID" value="NZ_MKJU01000025.1"/>
</dbReference>
<dbReference type="STRING" id="1859457.BET10_09325"/>
<dbReference type="EMBL" id="MKJU01000025">
    <property type="protein sequence ID" value="OHU91058.1"/>
    <property type="molecule type" value="Genomic_DNA"/>
</dbReference>
<name>A0A1S1MVY1_9GAMM</name>
<protein>
    <submittedName>
        <fullName evidence="1">Uncharacterized protein</fullName>
    </submittedName>
</protein>
<gene>
    <name evidence="1" type="ORF">BET10_09325</name>
</gene>
<proteinExistence type="predicted"/>
<sequence length="95" mass="10820">MLKTKQVNHFAAVVDDVKAGPFSELQNRLDEIQDNGMTALAIRNVLFNKMLDLHNVPNDHFLRDEDTPSRIDDPAVLIEKLNDLGFYRKSNGAFH</sequence>
<comment type="caution">
    <text evidence="1">The sequence shown here is derived from an EMBL/GenBank/DDBJ whole genome shotgun (WGS) entry which is preliminary data.</text>
</comment>